<dbReference type="GO" id="GO:0032259">
    <property type="term" value="P:methylation"/>
    <property type="evidence" value="ECO:0007669"/>
    <property type="project" value="UniProtKB-KW"/>
</dbReference>
<comment type="caution">
    <text evidence="5">The sequence shown here is derived from an EMBL/GenBank/DDBJ whole genome shotgun (WGS) entry which is preliminary data.</text>
</comment>
<evidence type="ECO:0000256" key="3">
    <source>
        <dbReference type="ARBA" id="ARBA00022679"/>
    </source>
</evidence>
<keyword evidence="6" id="KW-1185">Reference proteome</keyword>
<dbReference type="AlphaFoldDB" id="A0A4V4H1J2"/>
<keyword evidence="3 5" id="KW-0808">Transferase</keyword>
<dbReference type="Proteomes" id="UP000306918">
    <property type="component" value="Unassembled WGS sequence"/>
</dbReference>
<comment type="similarity">
    <text evidence="1">Belongs to the methyltransferase superfamily.</text>
</comment>
<dbReference type="CDD" id="cd02440">
    <property type="entry name" value="AdoMet_MTases"/>
    <property type="match status" value="1"/>
</dbReference>
<dbReference type="InterPro" id="IPR051052">
    <property type="entry name" value="Diverse_substrate_MTase"/>
</dbReference>
<gene>
    <name evidence="5" type="ORF">FAM09_00910</name>
</gene>
<dbReference type="EMBL" id="STFF01000001">
    <property type="protein sequence ID" value="THU40706.1"/>
    <property type="molecule type" value="Genomic_DNA"/>
</dbReference>
<dbReference type="OrthoDB" id="9797252at2"/>
<protein>
    <submittedName>
        <fullName evidence="5">Class I SAM-dependent methyltransferase</fullName>
    </submittedName>
</protein>
<dbReference type="RefSeq" id="WP_136575199.1">
    <property type="nucleotide sequence ID" value="NZ_STFF01000001.1"/>
</dbReference>
<sequence length="252" mass="29414">MAKDLFSNQASLYAQYRPGYPRELYEYIVQHVNSRTLAWDCATGNGQAAVELARYFDRVMATDISEKQLQQAQPHEKITYSVTTAEQTPFGNNSFDCITVAQAYHWLQFDAFEKEVMRIAKPGAVVAIWGYSLVVCEDEAINTLINTFYRDKVGAYWDKERRYIDDHYTTVPFPYEPLPSKDFHISVQWNRQQLIGYFNTWSSVQHFIKAHQYNPVNELAAAIEKLWQNDNYKNFYFPLFLKLGRVKKDVGI</sequence>
<dbReference type="InterPro" id="IPR013216">
    <property type="entry name" value="Methyltransf_11"/>
</dbReference>
<dbReference type="GO" id="GO:0008757">
    <property type="term" value="F:S-adenosylmethionine-dependent methyltransferase activity"/>
    <property type="evidence" value="ECO:0007669"/>
    <property type="project" value="InterPro"/>
</dbReference>
<name>A0A4V4H1J2_9BACT</name>
<proteinExistence type="inferred from homology"/>
<dbReference type="PANTHER" id="PTHR44942:SF4">
    <property type="entry name" value="METHYLTRANSFERASE TYPE 11 DOMAIN-CONTAINING PROTEIN"/>
    <property type="match status" value="1"/>
</dbReference>
<dbReference type="InterPro" id="IPR029063">
    <property type="entry name" value="SAM-dependent_MTases_sf"/>
</dbReference>
<reference evidence="5 6" key="1">
    <citation type="submission" date="2019-04" db="EMBL/GenBank/DDBJ databases">
        <title>Niastella caeni sp. nov., isolated from activated sludge.</title>
        <authorList>
            <person name="Sheng M."/>
        </authorList>
    </citation>
    <scope>NUCLEOTIDE SEQUENCE [LARGE SCALE GENOMIC DNA]</scope>
    <source>
        <strain evidence="5 6">HX-2-15</strain>
    </source>
</reference>
<keyword evidence="2 5" id="KW-0489">Methyltransferase</keyword>
<evidence type="ECO:0000256" key="1">
    <source>
        <dbReference type="ARBA" id="ARBA00008361"/>
    </source>
</evidence>
<dbReference type="SUPFAM" id="SSF53335">
    <property type="entry name" value="S-adenosyl-L-methionine-dependent methyltransferases"/>
    <property type="match status" value="1"/>
</dbReference>
<organism evidence="5 6">
    <name type="scientific">Niastella caeni</name>
    <dbReference type="NCBI Taxonomy" id="2569763"/>
    <lineage>
        <taxon>Bacteria</taxon>
        <taxon>Pseudomonadati</taxon>
        <taxon>Bacteroidota</taxon>
        <taxon>Chitinophagia</taxon>
        <taxon>Chitinophagales</taxon>
        <taxon>Chitinophagaceae</taxon>
        <taxon>Niastella</taxon>
    </lineage>
</organism>
<feature type="domain" description="Methyltransferase type 11" evidence="4">
    <location>
        <begin position="40"/>
        <end position="127"/>
    </location>
</feature>
<dbReference type="Pfam" id="PF08241">
    <property type="entry name" value="Methyltransf_11"/>
    <property type="match status" value="1"/>
</dbReference>
<evidence type="ECO:0000259" key="4">
    <source>
        <dbReference type="Pfam" id="PF08241"/>
    </source>
</evidence>
<dbReference type="PANTHER" id="PTHR44942">
    <property type="entry name" value="METHYLTRANSF_11 DOMAIN-CONTAINING PROTEIN"/>
    <property type="match status" value="1"/>
</dbReference>
<evidence type="ECO:0000256" key="2">
    <source>
        <dbReference type="ARBA" id="ARBA00022603"/>
    </source>
</evidence>
<accession>A0A4V4H1J2</accession>
<evidence type="ECO:0000313" key="6">
    <source>
        <dbReference type="Proteomes" id="UP000306918"/>
    </source>
</evidence>
<evidence type="ECO:0000313" key="5">
    <source>
        <dbReference type="EMBL" id="THU40706.1"/>
    </source>
</evidence>
<dbReference type="Gene3D" id="3.40.50.150">
    <property type="entry name" value="Vaccinia Virus protein VP39"/>
    <property type="match status" value="1"/>
</dbReference>